<keyword evidence="3 5" id="KW-0288">FMN</keyword>
<dbReference type="EC" id="1.4.3.5" evidence="5"/>
<feature type="binding site" evidence="5">
    <location>
        <begin position="82"/>
        <end position="87"/>
    </location>
    <ligand>
        <name>FMN</name>
        <dbReference type="ChEBI" id="CHEBI:58210"/>
    </ligand>
</feature>
<evidence type="ECO:0000256" key="4">
    <source>
        <dbReference type="ARBA" id="ARBA00023002"/>
    </source>
</evidence>
<comment type="catalytic activity">
    <reaction evidence="5">
        <text>pyridoxamine 5'-phosphate + O2 + H2O = pyridoxal 5'-phosphate + H2O2 + NH4(+)</text>
        <dbReference type="Rhea" id="RHEA:15817"/>
        <dbReference type="ChEBI" id="CHEBI:15377"/>
        <dbReference type="ChEBI" id="CHEBI:15379"/>
        <dbReference type="ChEBI" id="CHEBI:16240"/>
        <dbReference type="ChEBI" id="CHEBI:28938"/>
        <dbReference type="ChEBI" id="CHEBI:58451"/>
        <dbReference type="ChEBI" id="CHEBI:597326"/>
        <dbReference type="EC" id="1.4.3.5"/>
    </reaction>
</comment>
<feature type="binding site" evidence="5">
    <location>
        <position position="217"/>
    </location>
    <ligand>
        <name>FMN</name>
        <dbReference type="ChEBI" id="CHEBI:58210"/>
    </ligand>
</feature>
<evidence type="ECO:0000259" key="6">
    <source>
        <dbReference type="Pfam" id="PF01243"/>
    </source>
</evidence>
<reference evidence="9" key="1">
    <citation type="journal article" date="2019" name="Int. J. Syst. Evol. Microbiol.">
        <title>The Global Catalogue of Microorganisms (GCM) 10K type strain sequencing project: providing services to taxonomists for standard genome sequencing and annotation.</title>
        <authorList>
            <consortium name="The Broad Institute Genomics Platform"/>
            <consortium name="The Broad Institute Genome Sequencing Center for Infectious Disease"/>
            <person name="Wu L."/>
            <person name="Ma J."/>
        </authorList>
    </citation>
    <scope>NUCLEOTIDE SEQUENCE [LARGE SCALE GENOMIC DNA]</scope>
    <source>
        <strain evidence="9">IBRC-M 10490</strain>
    </source>
</reference>
<dbReference type="SUPFAM" id="SSF50475">
    <property type="entry name" value="FMN-binding split barrel"/>
    <property type="match status" value="1"/>
</dbReference>
<dbReference type="GO" id="GO:0004733">
    <property type="term" value="F:pyridoxamine phosphate oxidase activity"/>
    <property type="evidence" value="ECO:0007669"/>
    <property type="project" value="UniProtKB-EC"/>
</dbReference>
<evidence type="ECO:0000313" key="8">
    <source>
        <dbReference type="EMBL" id="MFC4377256.1"/>
    </source>
</evidence>
<dbReference type="PANTHER" id="PTHR10851">
    <property type="entry name" value="PYRIDOXINE-5-PHOSPHATE OXIDASE"/>
    <property type="match status" value="1"/>
</dbReference>
<accession>A0ABV8VMG9</accession>
<keyword evidence="2 5" id="KW-0285">Flavoprotein</keyword>
<feature type="binding site" evidence="5">
    <location>
        <position position="207"/>
    </location>
    <ligand>
        <name>FMN</name>
        <dbReference type="ChEBI" id="CHEBI:58210"/>
    </ligand>
</feature>
<feature type="binding site" evidence="5">
    <location>
        <begin position="213"/>
        <end position="215"/>
    </location>
    <ligand>
        <name>substrate</name>
    </ligand>
</feature>
<dbReference type="PROSITE" id="PS01064">
    <property type="entry name" value="PYRIDOX_OXIDASE"/>
    <property type="match status" value="1"/>
</dbReference>
<comment type="function">
    <text evidence="5">Catalyzes the oxidation of either pyridoxine 5'-phosphate (PNP) or pyridoxamine 5'-phosphate (PMP) into pyridoxal 5'-phosphate (PLP).</text>
</comment>
<feature type="binding site" evidence="5">
    <location>
        <position position="126"/>
    </location>
    <ligand>
        <name>FMN</name>
        <dbReference type="ChEBI" id="CHEBI:58210"/>
    </ligand>
</feature>
<comment type="caution">
    <text evidence="8">The sequence shown here is derived from an EMBL/GenBank/DDBJ whole genome shotgun (WGS) entry which is preliminary data.</text>
</comment>
<evidence type="ECO:0000256" key="1">
    <source>
        <dbReference type="ARBA" id="ARBA00007301"/>
    </source>
</evidence>
<feature type="binding site" evidence="5">
    <location>
        <position position="87"/>
    </location>
    <ligand>
        <name>substrate</name>
    </ligand>
</feature>
<name>A0ABV8VMG9_9NOCA</name>
<comment type="subunit">
    <text evidence="5">Homodimer.</text>
</comment>
<feature type="binding site" evidence="5">
    <location>
        <begin position="161"/>
        <end position="162"/>
    </location>
    <ligand>
        <name>FMN</name>
        <dbReference type="ChEBI" id="CHEBI:58210"/>
    </ligand>
</feature>
<dbReference type="PIRSF" id="PIRSF000190">
    <property type="entry name" value="Pyd_amn-ph_oxd"/>
    <property type="match status" value="1"/>
</dbReference>
<dbReference type="Proteomes" id="UP001595844">
    <property type="component" value="Unassembled WGS sequence"/>
</dbReference>
<evidence type="ECO:0000256" key="2">
    <source>
        <dbReference type="ARBA" id="ARBA00022630"/>
    </source>
</evidence>
<dbReference type="HAMAP" id="MF_01629">
    <property type="entry name" value="PdxH"/>
    <property type="match status" value="1"/>
</dbReference>
<dbReference type="RefSeq" id="WP_378567621.1">
    <property type="nucleotide sequence ID" value="NZ_JBHSDL010000030.1"/>
</dbReference>
<proteinExistence type="inferred from homology"/>
<feature type="domain" description="Pyridoxine 5'-phosphate oxidase dimerisation C-terminal" evidence="7">
    <location>
        <begin position="194"/>
        <end position="234"/>
    </location>
</feature>
<comment type="cofactor">
    <cofactor evidence="5">
        <name>FMN</name>
        <dbReference type="ChEBI" id="CHEBI:58210"/>
    </cofactor>
    <text evidence="5">Binds 1 FMN per subunit.</text>
</comment>
<feature type="binding site" evidence="5">
    <location>
        <position position="148"/>
    </location>
    <ligand>
        <name>substrate</name>
    </ligand>
</feature>
<feature type="binding site" evidence="5">
    <location>
        <position position="152"/>
    </location>
    <ligand>
        <name>substrate</name>
    </ligand>
</feature>
<dbReference type="Pfam" id="PF01243">
    <property type="entry name" value="PNPOx_N"/>
    <property type="match status" value="1"/>
</dbReference>
<dbReference type="InterPro" id="IPR019576">
    <property type="entry name" value="Pyridoxamine_oxidase_dimer_C"/>
</dbReference>
<dbReference type="EMBL" id="JBHSDL010000030">
    <property type="protein sequence ID" value="MFC4377256.1"/>
    <property type="molecule type" value="Genomic_DNA"/>
</dbReference>
<dbReference type="InterPro" id="IPR000659">
    <property type="entry name" value="Pyridox_Oxase"/>
</dbReference>
<comment type="similarity">
    <text evidence="1 5">Belongs to the pyridoxamine 5'-phosphate oxidase family.</text>
</comment>
<dbReference type="InterPro" id="IPR012349">
    <property type="entry name" value="Split_barrel_FMN-bd"/>
</dbReference>
<comment type="pathway">
    <text evidence="5">Cofactor metabolism; pyridoxal 5'-phosphate salvage; pyridoxal 5'-phosphate from pyridoxamine 5'-phosphate: step 1/1.</text>
</comment>
<evidence type="ECO:0000256" key="5">
    <source>
        <dbReference type="HAMAP-Rule" id="MF_01629"/>
    </source>
</evidence>
<feature type="binding site" evidence="5">
    <location>
        <begin position="97"/>
        <end position="98"/>
    </location>
    <ligand>
        <name>FMN</name>
        <dbReference type="ChEBI" id="CHEBI:58210"/>
    </ligand>
</feature>
<dbReference type="PANTHER" id="PTHR10851:SF0">
    <property type="entry name" value="PYRIDOXINE-5'-PHOSPHATE OXIDASE"/>
    <property type="match status" value="1"/>
</dbReference>
<dbReference type="NCBIfam" id="NF004231">
    <property type="entry name" value="PRK05679.1"/>
    <property type="match status" value="1"/>
</dbReference>
<keyword evidence="4 5" id="KW-0560">Oxidoreductase</keyword>
<evidence type="ECO:0000256" key="3">
    <source>
        <dbReference type="ARBA" id="ARBA00022643"/>
    </source>
</evidence>
<comment type="caution">
    <text evidence="5">Lacks conserved residue(s) required for the propagation of feature annotation.</text>
</comment>
<keyword evidence="9" id="KW-1185">Reference proteome</keyword>
<dbReference type="Gene3D" id="2.30.110.10">
    <property type="entry name" value="Electron Transport, Fmn-binding Protein, Chain A"/>
    <property type="match status" value="1"/>
</dbReference>
<feature type="domain" description="Pyridoxamine 5'-phosphate oxidase N-terminal" evidence="6">
    <location>
        <begin position="59"/>
        <end position="177"/>
    </location>
</feature>
<comment type="pathway">
    <text evidence="5">Cofactor metabolism; pyridoxal 5'-phosphate salvage; pyridoxal 5'-phosphate from pyridoxine 5'-phosphate: step 1/1.</text>
</comment>
<protein>
    <recommendedName>
        <fullName evidence="5">Pyridoxine/pyridoxamine 5'-phosphate oxidase</fullName>
        <ecNumber evidence="5">1.4.3.5</ecNumber>
    </recommendedName>
    <alternativeName>
        <fullName evidence="5">PNP/PMP oxidase</fullName>
        <shortName evidence="5">PNPOx</shortName>
    </alternativeName>
    <alternativeName>
        <fullName evidence="5">Pyridoxal 5'-phosphate synthase</fullName>
    </alternativeName>
</protein>
<dbReference type="NCBIfam" id="TIGR00558">
    <property type="entry name" value="pdxH"/>
    <property type="match status" value="1"/>
</dbReference>
<organism evidence="8 9">
    <name type="scientific">Nocardia halotolerans</name>
    <dbReference type="NCBI Taxonomy" id="1755878"/>
    <lineage>
        <taxon>Bacteria</taxon>
        <taxon>Bacillati</taxon>
        <taxon>Actinomycetota</taxon>
        <taxon>Actinomycetes</taxon>
        <taxon>Mycobacteriales</taxon>
        <taxon>Nocardiaceae</taxon>
        <taxon>Nocardia</taxon>
    </lineage>
</organism>
<keyword evidence="5" id="KW-0664">Pyridoxine biosynthesis</keyword>
<sequence>MRDLDPSAAVVPDLAAMRVDYGDPLTVPAAEPDLDESWLAGGWEPLLRRWIEQARGLGIAEPNAMVLATVSLVGPAPRPVARTVLCKGLSPDGVTFYTNYDSAKGEQLAANPYAAASFVWPALARQVHVRGVTERVPAEVTAAYWQARPRESRLGAWASQQSRPVSSRAELDRALAETTARFAEVDDIPVPPHWGGYLLRPDEVEFWQGRHGRLHNRVVVRIDGADATVERLQP</sequence>
<evidence type="ECO:0000259" key="7">
    <source>
        <dbReference type="Pfam" id="PF10590"/>
    </source>
</evidence>
<evidence type="ECO:0000313" key="9">
    <source>
        <dbReference type="Proteomes" id="UP001595844"/>
    </source>
</evidence>
<feature type="binding site" evidence="5">
    <location>
        <position position="104"/>
    </location>
    <ligand>
        <name>FMN</name>
        <dbReference type="ChEBI" id="CHEBI:58210"/>
    </ligand>
</feature>
<feature type="binding site" evidence="5">
    <location>
        <position position="144"/>
    </location>
    <ligand>
        <name>substrate</name>
    </ligand>
</feature>
<gene>
    <name evidence="5 8" type="primary">pdxH</name>
    <name evidence="8" type="ORF">ACFO5K_24555</name>
</gene>
<dbReference type="InterPro" id="IPR011576">
    <property type="entry name" value="Pyridox_Oxase_N"/>
</dbReference>
<comment type="catalytic activity">
    <reaction evidence="5">
        <text>pyridoxine 5'-phosphate + O2 = pyridoxal 5'-phosphate + H2O2</text>
        <dbReference type="Rhea" id="RHEA:15149"/>
        <dbReference type="ChEBI" id="CHEBI:15379"/>
        <dbReference type="ChEBI" id="CHEBI:16240"/>
        <dbReference type="ChEBI" id="CHEBI:58589"/>
        <dbReference type="ChEBI" id="CHEBI:597326"/>
        <dbReference type="EC" id="1.4.3.5"/>
    </reaction>
</comment>
<dbReference type="Pfam" id="PF10590">
    <property type="entry name" value="PNP_phzG_C"/>
    <property type="match status" value="1"/>
</dbReference>
<dbReference type="InterPro" id="IPR019740">
    <property type="entry name" value="Pyridox_Oxase_CS"/>
</dbReference>